<keyword evidence="5" id="KW-0378">Hydrolase</keyword>
<keyword evidence="8" id="KW-1185">Reference proteome</keyword>
<dbReference type="InterPro" id="IPR023214">
    <property type="entry name" value="HAD_sf"/>
</dbReference>
<accession>A0ABX0XA33</accession>
<comment type="caution">
    <text evidence="7">The sequence shown here is derived from an EMBL/GenBank/DDBJ whole genome shotgun (WGS) entry which is preliminary data.</text>
</comment>
<dbReference type="Proteomes" id="UP000770785">
    <property type="component" value="Unassembled WGS sequence"/>
</dbReference>
<comment type="subunit">
    <text evidence="3">Homotetramer.</text>
</comment>
<evidence type="ECO:0000313" key="8">
    <source>
        <dbReference type="Proteomes" id="UP000770785"/>
    </source>
</evidence>
<dbReference type="PANTHER" id="PTHR21485">
    <property type="entry name" value="HAD SUPERFAMILY MEMBERS CMAS AND KDSC"/>
    <property type="match status" value="1"/>
</dbReference>
<dbReference type="RefSeq" id="WP_168036866.1">
    <property type="nucleotide sequence ID" value="NZ_JAATJH010000002.1"/>
</dbReference>
<comment type="similarity">
    <text evidence="2">Belongs to the KdsC family.</text>
</comment>
<gene>
    <name evidence="7" type="ORF">GGR27_001607</name>
</gene>
<dbReference type="NCBIfam" id="TIGR01670">
    <property type="entry name" value="KdsC-phosphatas"/>
    <property type="match status" value="1"/>
</dbReference>
<proteinExistence type="inferred from homology"/>
<name>A0ABX0XA33_9BACT</name>
<dbReference type="InterPro" id="IPR036412">
    <property type="entry name" value="HAD-like_sf"/>
</dbReference>
<evidence type="ECO:0000256" key="4">
    <source>
        <dbReference type="ARBA" id="ARBA00022723"/>
    </source>
</evidence>
<sequence length="170" mass="18647">MKKIKLFLSDIDGVMTDGGMYYTENGDELKKFNTRDGMGFQLIREAGIKTGIITSEDTQLVKRRAEKLKVDFLHQGKRDGGKLDVTKMICEELGIGLSEVSYVGDDLNCIPLLKAVGYAACPADAMRGVLALEGIHVLSKKGGEGCVREWVEFLLDDISLIASTRAQITD</sequence>
<dbReference type="InterPro" id="IPR010023">
    <property type="entry name" value="KdsC_fam"/>
</dbReference>
<comment type="cofactor">
    <cofactor evidence="1">
        <name>Mg(2+)</name>
        <dbReference type="ChEBI" id="CHEBI:18420"/>
    </cofactor>
</comment>
<dbReference type="SUPFAM" id="SSF56784">
    <property type="entry name" value="HAD-like"/>
    <property type="match status" value="1"/>
</dbReference>
<evidence type="ECO:0000256" key="1">
    <source>
        <dbReference type="ARBA" id="ARBA00001946"/>
    </source>
</evidence>
<organism evidence="7 8">
    <name type="scientific">Neolewinella antarctica</name>
    <dbReference type="NCBI Taxonomy" id="442734"/>
    <lineage>
        <taxon>Bacteria</taxon>
        <taxon>Pseudomonadati</taxon>
        <taxon>Bacteroidota</taxon>
        <taxon>Saprospiria</taxon>
        <taxon>Saprospirales</taxon>
        <taxon>Lewinellaceae</taxon>
        <taxon>Neolewinella</taxon>
    </lineage>
</organism>
<dbReference type="EMBL" id="JAATJH010000002">
    <property type="protein sequence ID" value="NJC26108.1"/>
    <property type="molecule type" value="Genomic_DNA"/>
</dbReference>
<reference evidence="7 8" key="1">
    <citation type="submission" date="2020-03" db="EMBL/GenBank/DDBJ databases">
        <title>Genomic Encyclopedia of Type Strains, Phase IV (KMG-IV): sequencing the most valuable type-strain genomes for metagenomic binning, comparative biology and taxonomic classification.</title>
        <authorList>
            <person name="Goeker M."/>
        </authorList>
    </citation>
    <scope>NUCLEOTIDE SEQUENCE [LARGE SCALE GENOMIC DNA]</scope>
    <source>
        <strain evidence="7 8">DSM 105096</strain>
    </source>
</reference>
<dbReference type="Gene3D" id="3.40.50.1000">
    <property type="entry name" value="HAD superfamily/HAD-like"/>
    <property type="match status" value="1"/>
</dbReference>
<evidence type="ECO:0000256" key="3">
    <source>
        <dbReference type="ARBA" id="ARBA00011881"/>
    </source>
</evidence>
<dbReference type="PIRSF" id="PIRSF006118">
    <property type="entry name" value="KDO8-P_Ptase"/>
    <property type="match status" value="1"/>
</dbReference>
<protein>
    <submittedName>
        <fullName evidence="7">YrbI family 3-deoxy-D-manno-octulosonate 8-phosphate phosphatase</fullName>
    </submittedName>
</protein>
<keyword evidence="4" id="KW-0479">Metal-binding</keyword>
<evidence type="ECO:0000313" key="7">
    <source>
        <dbReference type="EMBL" id="NJC26108.1"/>
    </source>
</evidence>
<dbReference type="PANTHER" id="PTHR21485:SF3">
    <property type="entry name" value="N-ACYLNEURAMINATE CYTIDYLYLTRANSFERASE"/>
    <property type="match status" value="1"/>
</dbReference>
<keyword evidence="6" id="KW-0460">Magnesium</keyword>
<dbReference type="InterPro" id="IPR050793">
    <property type="entry name" value="CMP-NeuNAc_synthase"/>
</dbReference>
<evidence type="ECO:0000256" key="2">
    <source>
        <dbReference type="ARBA" id="ARBA00005893"/>
    </source>
</evidence>
<evidence type="ECO:0000256" key="6">
    <source>
        <dbReference type="ARBA" id="ARBA00022842"/>
    </source>
</evidence>
<evidence type="ECO:0000256" key="5">
    <source>
        <dbReference type="ARBA" id="ARBA00022801"/>
    </source>
</evidence>